<accession>A0A0P1AYG5</accession>
<dbReference type="GeneID" id="36409933"/>
<dbReference type="EMBL" id="CCYD01002047">
    <property type="protein sequence ID" value="CEG46317.1"/>
    <property type="molecule type" value="Genomic_DNA"/>
</dbReference>
<sequence length="66" mass="7828">MAIYSFNVELPWREYCIIDIRREPLRRKFISKQNAWSIEQLGAGLKSVSRTFAWICWITFVLASSM</sequence>
<dbReference type="Proteomes" id="UP000054928">
    <property type="component" value="Unassembled WGS sequence"/>
</dbReference>
<protein>
    <submittedName>
        <fullName evidence="1">Uncharacterized protein</fullName>
    </submittedName>
</protein>
<organism evidence="1 2">
    <name type="scientific">Plasmopara halstedii</name>
    <name type="common">Downy mildew of sunflower</name>
    <dbReference type="NCBI Taxonomy" id="4781"/>
    <lineage>
        <taxon>Eukaryota</taxon>
        <taxon>Sar</taxon>
        <taxon>Stramenopiles</taxon>
        <taxon>Oomycota</taxon>
        <taxon>Peronosporomycetes</taxon>
        <taxon>Peronosporales</taxon>
        <taxon>Peronosporaceae</taxon>
        <taxon>Plasmopara</taxon>
    </lineage>
</organism>
<reference evidence="2" key="1">
    <citation type="submission" date="2014-09" db="EMBL/GenBank/DDBJ databases">
        <authorList>
            <person name="Sharma Rahul"/>
            <person name="Thines Marco"/>
        </authorList>
    </citation>
    <scope>NUCLEOTIDE SEQUENCE [LARGE SCALE GENOMIC DNA]</scope>
</reference>
<proteinExistence type="predicted"/>
<keyword evidence="2" id="KW-1185">Reference proteome</keyword>
<evidence type="ECO:0000313" key="2">
    <source>
        <dbReference type="Proteomes" id="UP000054928"/>
    </source>
</evidence>
<dbReference type="AlphaFoldDB" id="A0A0P1AYG5"/>
<name>A0A0P1AYG5_PLAHL</name>
<evidence type="ECO:0000313" key="1">
    <source>
        <dbReference type="EMBL" id="CEG46317.1"/>
    </source>
</evidence>
<dbReference type="RefSeq" id="XP_024582686.1">
    <property type="nucleotide sequence ID" value="XM_024717160.2"/>
</dbReference>